<feature type="domain" description="LRAT" evidence="4">
    <location>
        <begin position="23"/>
        <end position="123"/>
    </location>
</feature>
<evidence type="ECO:0000313" key="6">
    <source>
        <dbReference type="Proteomes" id="UP000062998"/>
    </source>
</evidence>
<protein>
    <submittedName>
        <fullName evidence="5">Hydrolase</fullName>
    </submittedName>
</protein>
<dbReference type="AlphaFoldDB" id="A0A119MJP8"/>
<dbReference type="RefSeq" id="WP_060322703.1">
    <property type="nucleotide sequence ID" value="NZ_LPIU01000073.1"/>
</dbReference>
<dbReference type="PANTHER" id="PTHR13943:SF77">
    <property type="entry name" value="LRAT DOMAIN-CONTAINING PROTEIN"/>
    <property type="match status" value="1"/>
</dbReference>
<comment type="caution">
    <text evidence="5">The sequence shown here is derived from an EMBL/GenBank/DDBJ whole genome shotgun (WGS) entry which is preliminary data.</text>
</comment>
<dbReference type="GO" id="GO:0004623">
    <property type="term" value="F:phospholipase A2 activity"/>
    <property type="evidence" value="ECO:0007669"/>
    <property type="project" value="TreeGrafter"/>
</dbReference>
<dbReference type="Pfam" id="PF04970">
    <property type="entry name" value="LRAT"/>
    <property type="match status" value="1"/>
</dbReference>
<dbReference type="OrthoDB" id="9812095at2"/>
<name>A0A119MJP8_9BURK</name>
<dbReference type="Gene3D" id="3.90.1720.10">
    <property type="entry name" value="endopeptidase domain like (from Nostoc punctiforme)"/>
    <property type="match status" value="1"/>
</dbReference>
<keyword evidence="3" id="KW-0443">Lipid metabolism</keyword>
<evidence type="ECO:0000256" key="2">
    <source>
        <dbReference type="ARBA" id="ARBA00022801"/>
    </source>
</evidence>
<proteinExistence type="predicted"/>
<dbReference type="InterPro" id="IPR051496">
    <property type="entry name" value="H-rev107_PLA/AT"/>
</dbReference>
<evidence type="ECO:0000313" key="5">
    <source>
        <dbReference type="EMBL" id="KWE10664.1"/>
    </source>
</evidence>
<dbReference type="Proteomes" id="UP000062998">
    <property type="component" value="Unassembled WGS sequence"/>
</dbReference>
<dbReference type="InterPro" id="IPR007053">
    <property type="entry name" value="LRAT_dom"/>
</dbReference>
<dbReference type="GO" id="GO:0005737">
    <property type="term" value="C:cytoplasm"/>
    <property type="evidence" value="ECO:0007669"/>
    <property type="project" value="TreeGrafter"/>
</dbReference>
<dbReference type="PANTHER" id="PTHR13943">
    <property type="entry name" value="HRAS-LIKE SUPPRESSOR - RELATED"/>
    <property type="match status" value="1"/>
</dbReference>
<dbReference type="GO" id="GO:0016410">
    <property type="term" value="F:N-acyltransferase activity"/>
    <property type="evidence" value="ECO:0007669"/>
    <property type="project" value="TreeGrafter"/>
</dbReference>
<evidence type="ECO:0000256" key="1">
    <source>
        <dbReference type="ARBA" id="ARBA00022679"/>
    </source>
</evidence>
<organism evidence="5 6">
    <name type="scientific">Burkholderia ubonensis</name>
    <dbReference type="NCBI Taxonomy" id="101571"/>
    <lineage>
        <taxon>Bacteria</taxon>
        <taxon>Pseudomonadati</taxon>
        <taxon>Pseudomonadota</taxon>
        <taxon>Betaproteobacteria</taxon>
        <taxon>Burkholderiales</taxon>
        <taxon>Burkholderiaceae</taxon>
        <taxon>Burkholderia</taxon>
        <taxon>Burkholderia cepacia complex</taxon>
    </lineage>
</organism>
<evidence type="ECO:0000256" key="3">
    <source>
        <dbReference type="ARBA" id="ARBA00023098"/>
    </source>
</evidence>
<evidence type="ECO:0000259" key="4">
    <source>
        <dbReference type="PROSITE" id="PS51934"/>
    </source>
</evidence>
<gene>
    <name evidence="5" type="ORF">WL73_34635</name>
</gene>
<sequence>MNHSIHTQSGDAAYGPDLPVGAHLMTRRLGYAHHGIHIGGGKVIHYAGLSRGASGGSVEVVSVDRFAAGSGLVIMQHDCTPYSGAEVARRAASRLGECHYRLLTNNCEHFCLWCLFGVARSEQVEACLRNPAHAAVVIVMLVMCRIAGTWHAATHDEATGSQDPSWRCAA</sequence>
<keyword evidence="2 5" id="KW-0378">Hydrolase</keyword>
<dbReference type="EMBL" id="LPIX01000016">
    <property type="protein sequence ID" value="KWE10664.1"/>
    <property type="molecule type" value="Genomic_DNA"/>
</dbReference>
<accession>A0A119MJP8</accession>
<keyword evidence="1" id="KW-0808">Transferase</keyword>
<dbReference type="PROSITE" id="PS51934">
    <property type="entry name" value="LRAT"/>
    <property type="match status" value="1"/>
</dbReference>
<reference evidence="5 6" key="1">
    <citation type="submission" date="2015-11" db="EMBL/GenBank/DDBJ databases">
        <title>Expanding the genomic diversity of Burkholderia species for the development of highly accurate diagnostics.</title>
        <authorList>
            <person name="Sahl J."/>
            <person name="Keim P."/>
            <person name="Wagner D."/>
        </authorList>
    </citation>
    <scope>NUCLEOTIDE SEQUENCE [LARGE SCALE GENOMIC DNA]</scope>
    <source>
        <strain evidence="5 6">MSMB2167WGS</strain>
    </source>
</reference>
<dbReference type="GO" id="GO:0070292">
    <property type="term" value="P:N-acylphosphatidylethanolamine metabolic process"/>
    <property type="evidence" value="ECO:0007669"/>
    <property type="project" value="TreeGrafter"/>
</dbReference>
<dbReference type="GO" id="GO:0008970">
    <property type="term" value="F:phospholipase A1 activity"/>
    <property type="evidence" value="ECO:0007669"/>
    <property type="project" value="TreeGrafter"/>
</dbReference>